<keyword evidence="2" id="KW-1185">Reference proteome</keyword>
<dbReference type="Pfam" id="PF14112">
    <property type="entry name" value="DUF4284"/>
    <property type="match status" value="1"/>
</dbReference>
<dbReference type="RefSeq" id="WP_187592544.1">
    <property type="nucleotide sequence ID" value="NZ_CP060723.1"/>
</dbReference>
<dbReference type="InterPro" id="IPR025560">
    <property type="entry name" value="Imm22"/>
</dbReference>
<dbReference type="AlphaFoldDB" id="A0A7G9QF55"/>
<gene>
    <name evidence="1" type="ORF">H9L23_23265</name>
</gene>
<reference evidence="1 2" key="1">
    <citation type="submission" date="2020-08" db="EMBL/GenBank/DDBJ databases">
        <title>Genome sequence of Pedobacter roseus KACC 11594T.</title>
        <authorList>
            <person name="Hyun D.-W."/>
            <person name="Bae J.-W."/>
        </authorList>
    </citation>
    <scope>NUCLEOTIDE SEQUENCE [LARGE SCALE GENOMIC DNA]</scope>
    <source>
        <strain evidence="1 2">KACC 11594</strain>
    </source>
</reference>
<protein>
    <submittedName>
        <fullName evidence="1">Immunity 22 family protein</fullName>
    </submittedName>
</protein>
<proteinExistence type="predicted"/>
<evidence type="ECO:0000313" key="2">
    <source>
        <dbReference type="Proteomes" id="UP000515806"/>
    </source>
</evidence>
<dbReference type="KEGG" id="proe:H9L23_23265"/>
<dbReference type="EMBL" id="CP060723">
    <property type="protein sequence ID" value="QNN41980.1"/>
    <property type="molecule type" value="Genomic_DNA"/>
</dbReference>
<organism evidence="1 2">
    <name type="scientific">Pedobacter roseus</name>
    <dbReference type="NCBI Taxonomy" id="336820"/>
    <lineage>
        <taxon>Bacteria</taxon>
        <taxon>Pseudomonadati</taxon>
        <taxon>Bacteroidota</taxon>
        <taxon>Sphingobacteriia</taxon>
        <taxon>Sphingobacteriales</taxon>
        <taxon>Sphingobacteriaceae</taxon>
        <taxon>Pedobacter</taxon>
    </lineage>
</organism>
<accession>A0A7G9QF55</accession>
<sequence length="264" mass="30568">MIEKIHIWVGNFESKASFEKYFDQEPYFKAWYIYDNEPPTGNEEEDKEPSAALRCQFCKEIGIDNYDEDFIMLKYYQKHQSIHAILNDVPGDGSEFLKLGEELGLDRINVLIAYENTDLTQESASKAEKLTYLGQINNLSTSDDKTDLNKHYLWIGKNEISSNVLDSLKNKDVDKERIAKILGIDAQIIKEINFYYTENKEKVDEIIITHVEDYNIAEKMILKADKLAINSTTNLMLELISHQDLKIDINDKLGLSYIGDFQEE</sequence>
<dbReference type="Proteomes" id="UP000515806">
    <property type="component" value="Chromosome"/>
</dbReference>
<name>A0A7G9QF55_9SPHI</name>
<evidence type="ECO:0000313" key="1">
    <source>
        <dbReference type="EMBL" id="QNN41980.1"/>
    </source>
</evidence>